<feature type="compositionally biased region" description="Polar residues" evidence="8">
    <location>
        <begin position="1"/>
        <end position="15"/>
    </location>
</feature>
<keyword evidence="7 9" id="KW-0472">Membrane</keyword>
<dbReference type="GO" id="GO:0005789">
    <property type="term" value="C:endoplasmic reticulum membrane"/>
    <property type="evidence" value="ECO:0007669"/>
    <property type="project" value="UniProtKB-SubCell"/>
</dbReference>
<feature type="region of interest" description="Disordered" evidence="8">
    <location>
        <begin position="1"/>
        <end position="26"/>
    </location>
</feature>
<dbReference type="GO" id="GO:0016757">
    <property type="term" value="F:glycosyltransferase activity"/>
    <property type="evidence" value="ECO:0007669"/>
    <property type="project" value="UniProtKB-KW"/>
</dbReference>
<organism evidence="10 11">
    <name type="scientific">Alternaria tenuissima</name>
    <dbReference type="NCBI Taxonomy" id="119927"/>
    <lineage>
        <taxon>Eukaryota</taxon>
        <taxon>Fungi</taxon>
        <taxon>Dikarya</taxon>
        <taxon>Ascomycota</taxon>
        <taxon>Pezizomycotina</taxon>
        <taxon>Dothideomycetes</taxon>
        <taxon>Pleosporomycetidae</taxon>
        <taxon>Pleosporales</taxon>
        <taxon>Pleosporineae</taxon>
        <taxon>Pleosporaceae</taxon>
        <taxon>Alternaria</taxon>
        <taxon>Alternaria sect. Alternaria</taxon>
        <taxon>Alternaria alternata complex</taxon>
    </lineage>
</organism>
<dbReference type="Pfam" id="PF03901">
    <property type="entry name" value="Glyco_transf_22"/>
    <property type="match status" value="1"/>
</dbReference>
<evidence type="ECO:0000256" key="1">
    <source>
        <dbReference type="ARBA" id="ARBA00004477"/>
    </source>
</evidence>
<keyword evidence="3" id="KW-0808">Transferase</keyword>
<evidence type="ECO:0000256" key="6">
    <source>
        <dbReference type="ARBA" id="ARBA00022989"/>
    </source>
</evidence>
<dbReference type="Proteomes" id="UP000292402">
    <property type="component" value="Unassembled WGS sequence"/>
</dbReference>
<sequence>MPTRTNAARDTNPSGTGAPPRAQSNSYRDSTLGIFALLLAFRIVNALTLRTFFQPDEFFQSLEPAWQLAFGPATHAWITWVILPSSAPSSPVSSPWAGVEIPIEVVPASSAIRSRLSSRGTCC</sequence>
<dbReference type="EMBL" id="PDXA01000026">
    <property type="protein sequence ID" value="RYN47290.1"/>
    <property type="molecule type" value="Genomic_DNA"/>
</dbReference>
<evidence type="ECO:0000313" key="10">
    <source>
        <dbReference type="EMBL" id="RYN47290.1"/>
    </source>
</evidence>
<evidence type="ECO:0000256" key="9">
    <source>
        <dbReference type="SAM" id="Phobius"/>
    </source>
</evidence>
<feature type="transmembrane region" description="Helical" evidence="9">
    <location>
        <begin position="31"/>
        <end position="53"/>
    </location>
</feature>
<evidence type="ECO:0000313" key="11">
    <source>
        <dbReference type="Proteomes" id="UP000292402"/>
    </source>
</evidence>
<comment type="caution">
    <text evidence="10">The sequence shown here is derived from an EMBL/GenBank/DDBJ whole genome shotgun (WGS) entry which is preliminary data.</text>
</comment>
<evidence type="ECO:0000256" key="2">
    <source>
        <dbReference type="ARBA" id="ARBA00022676"/>
    </source>
</evidence>
<accession>A0A4Q4MBI6</accession>
<reference evidence="11" key="1">
    <citation type="journal article" date="2019" name="bioRxiv">
        <title>Genomics, evolutionary history and diagnostics of the Alternaria alternata species group including apple and Asian pear pathotypes.</title>
        <authorList>
            <person name="Armitage A.D."/>
            <person name="Cockerton H.M."/>
            <person name="Sreenivasaprasad S."/>
            <person name="Woodhall J.W."/>
            <person name="Lane C.R."/>
            <person name="Harrison R.J."/>
            <person name="Clarkson J.P."/>
        </authorList>
    </citation>
    <scope>NUCLEOTIDE SEQUENCE [LARGE SCALE GENOMIC DNA]</scope>
    <source>
        <strain evidence="11">FERA 1082</strain>
    </source>
</reference>
<protein>
    <submittedName>
        <fullName evidence="10">Uncharacterized protein</fullName>
    </submittedName>
</protein>
<dbReference type="AlphaFoldDB" id="A0A4Q4MBI6"/>
<evidence type="ECO:0000256" key="3">
    <source>
        <dbReference type="ARBA" id="ARBA00022679"/>
    </source>
</evidence>
<dbReference type="InterPro" id="IPR005599">
    <property type="entry name" value="GPI_mannosylTrfase"/>
</dbReference>
<dbReference type="GO" id="GO:0006506">
    <property type="term" value="P:GPI anchor biosynthetic process"/>
    <property type="evidence" value="ECO:0007669"/>
    <property type="project" value="UniProtKB-UniPathway"/>
</dbReference>
<proteinExistence type="predicted"/>
<dbReference type="OrthoDB" id="416834at2759"/>
<evidence type="ECO:0000256" key="8">
    <source>
        <dbReference type="SAM" id="MobiDB-lite"/>
    </source>
</evidence>
<keyword evidence="6 9" id="KW-1133">Transmembrane helix</keyword>
<comment type="subcellular location">
    <subcellularLocation>
        <location evidence="1">Endoplasmic reticulum membrane</location>
        <topology evidence="1">Multi-pass membrane protein</topology>
    </subcellularLocation>
</comment>
<keyword evidence="4 9" id="KW-0812">Transmembrane</keyword>
<evidence type="ECO:0000256" key="4">
    <source>
        <dbReference type="ARBA" id="ARBA00022692"/>
    </source>
</evidence>
<dbReference type="UniPathway" id="UPA00196"/>
<evidence type="ECO:0000256" key="7">
    <source>
        <dbReference type="ARBA" id="ARBA00023136"/>
    </source>
</evidence>
<name>A0A4Q4MBI6_9PLEO</name>
<gene>
    <name evidence="10" type="ORF">AA0114_g7693</name>
</gene>
<keyword evidence="5" id="KW-0256">Endoplasmic reticulum</keyword>
<keyword evidence="2" id="KW-0328">Glycosyltransferase</keyword>
<evidence type="ECO:0000256" key="5">
    <source>
        <dbReference type="ARBA" id="ARBA00022824"/>
    </source>
</evidence>